<dbReference type="SUPFAM" id="SSF47741">
    <property type="entry name" value="CO dehydrogenase ISP C-domain like"/>
    <property type="match status" value="1"/>
</dbReference>
<dbReference type="CDD" id="cd00207">
    <property type="entry name" value="fer2"/>
    <property type="match status" value="1"/>
</dbReference>
<dbReference type="InterPro" id="IPR052914">
    <property type="entry name" value="Aldehyde_Oxdr_Iron-Sulfur"/>
</dbReference>
<dbReference type="Gene3D" id="3.10.20.30">
    <property type="match status" value="1"/>
</dbReference>
<reference evidence="6" key="1">
    <citation type="journal article" date="2019" name="Int. J. Syst. Evol. Microbiol.">
        <title>The Global Catalogue of Microorganisms (GCM) 10K type strain sequencing project: providing services to taxonomists for standard genome sequencing and annotation.</title>
        <authorList>
            <consortium name="The Broad Institute Genomics Platform"/>
            <consortium name="The Broad Institute Genome Sequencing Center for Infectious Disease"/>
            <person name="Wu L."/>
            <person name="Ma J."/>
        </authorList>
    </citation>
    <scope>NUCLEOTIDE SEQUENCE [LARGE SCALE GENOMIC DNA]</scope>
    <source>
        <strain evidence="6">CGMCC 1.12990</strain>
    </source>
</reference>
<dbReference type="PANTHER" id="PTHR45331">
    <property type="entry name" value="OXIDOREDUCTASE, IRON-SULPHUR BINDING SUBUNIT-RELATED-RELATED"/>
    <property type="match status" value="1"/>
</dbReference>
<accession>A0ABQ1WQG0</accession>
<evidence type="ECO:0000313" key="6">
    <source>
        <dbReference type="Proteomes" id="UP000601361"/>
    </source>
</evidence>
<dbReference type="InterPro" id="IPR001041">
    <property type="entry name" value="2Fe-2S_ferredoxin-type"/>
</dbReference>
<proteinExistence type="predicted"/>
<dbReference type="EMBL" id="BMGS01000004">
    <property type="protein sequence ID" value="GGG41145.1"/>
    <property type="molecule type" value="Genomic_DNA"/>
</dbReference>
<dbReference type="PROSITE" id="PS51085">
    <property type="entry name" value="2FE2S_FER_2"/>
    <property type="match status" value="1"/>
</dbReference>
<dbReference type="Pfam" id="PF01799">
    <property type="entry name" value="Fer2_2"/>
    <property type="match status" value="1"/>
</dbReference>
<dbReference type="PROSITE" id="PS00197">
    <property type="entry name" value="2FE2S_FER_1"/>
    <property type="match status" value="1"/>
</dbReference>
<comment type="caution">
    <text evidence="5">The sequence shown here is derived from an EMBL/GenBank/DDBJ whole genome shotgun (WGS) entry which is preliminary data.</text>
</comment>
<evidence type="ECO:0000256" key="3">
    <source>
        <dbReference type="ARBA" id="ARBA00023004"/>
    </source>
</evidence>
<dbReference type="PANTHER" id="PTHR45331:SF2">
    <property type="entry name" value="OXIDOREDUCTASE WITH IRON-SULFUR SUBUNIT"/>
    <property type="match status" value="1"/>
</dbReference>
<dbReference type="InterPro" id="IPR002888">
    <property type="entry name" value="2Fe-2S-bd"/>
</dbReference>
<feature type="domain" description="2Fe-2S ferredoxin-type" evidence="4">
    <location>
        <begin position="34"/>
        <end position="110"/>
    </location>
</feature>
<keyword evidence="6" id="KW-1185">Reference proteome</keyword>
<gene>
    <name evidence="5" type="ORF">GCM10011378_16770</name>
</gene>
<dbReference type="Pfam" id="PF00111">
    <property type="entry name" value="Fer2"/>
    <property type="match status" value="1"/>
</dbReference>
<dbReference type="InterPro" id="IPR012675">
    <property type="entry name" value="Beta-grasp_dom_sf"/>
</dbReference>
<organism evidence="5 6">
    <name type="scientific">Hymenobacter glacieicola</name>
    <dbReference type="NCBI Taxonomy" id="1562124"/>
    <lineage>
        <taxon>Bacteria</taxon>
        <taxon>Pseudomonadati</taxon>
        <taxon>Bacteroidota</taxon>
        <taxon>Cytophagia</taxon>
        <taxon>Cytophagales</taxon>
        <taxon>Hymenobacteraceae</taxon>
        <taxon>Hymenobacter</taxon>
    </lineage>
</organism>
<evidence type="ECO:0000256" key="1">
    <source>
        <dbReference type="ARBA" id="ARBA00022723"/>
    </source>
</evidence>
<evidence type="ECO:0000259" key="4">
    <source>
        <dbReference type="PROSITE" id="PS51085"/>
    </source>
</evidence>
<dbReference type="InterPro" id="IPR036884">
    <property type="entry name" value="2Fe-2S-bd_dom_sf"/>
</dbReference>
<evidence type="ECO:0000256" key="2">
    <source>
        <dbReference type="ARBA" id="ARBA00023002"/>
    </source>
</evidence>
<name>A0ABQ1WQG0_9BACT</name>
<dbReference type="Gene3D" id="1.10.150.120">
    <property type="entry name" value="[2Fe-2S]-binding domain"/>
    <property type="match status" value="1"/>
</dbReference>
<dbReference type="InterPro" id="IPR006058">
    <property type="entry name" value="2Fe2S_fd_BS"/>
</dbReference>
<protein>
    <submittedName>
        <fullName evidence="5">(2Fe-2S)-binding protein</fullName>
    </submittedName>
</protein>
<dbReference type="InterPro" id="IPR036010">
    <property type="entry name" value="2Fe-2S_ferredoxin-like_sf"/>
</dbReference>
<dbReference type="Proteomes" id="UP000601361">
    <property type="component" value="Unassembled WGS sequence"/>
</dbReference>
<dbReference type="SUPFAM" id="SSF54292">
    <property type="entry name" value="2Fe-2S ferredoxin-like"/>
    <property type="match status" value="1"/>
</dbReference>
<sequence>MKQAGGILGLALAPPLVAQAERLTAYSKTVEGVSAIKLKVNGTVHTIQAEPRVSLLDALREYLDLTGTKKGCDHGQCGACTVHVDGKRTLACLSLAIMTQGKEVTTIEGLAQGEQLHPMQEAFLKHDGLQCGYCTPGQIMSAVACVREGHAGSEAEIREYMSGNLCRCGAYPNIVAAVREVAGQSAKG</sequence>
<keyword evidence="2" id="KW-0560">Oxidoreductase</keyword>
<keyword evidence="3" id="KW-0408">Iron</keyword>
<evidence type="ECO:0000313" key="5">
    <source>
        <dbReference type="EMBL" id="GGG41145.1"/>
    </source>
</evidence>
<keyword evidence="1" id="KW-0479">Metal-binding</keyword>